<dbReference type="GO" id="GO:0003677">
    <property type="term" value="F:DNA binding"/>
    <property type="evidence" value="ECO:0007669"/>
    <property type="project" value="UniProtKB-KW"/>
</dbReference>
<dbReference type="Gene3D" id="1.10.260.40">
    <property type="entry name" value="lambda repressor-like DNA-binding domains"/>
    <property type="match status" value="1"/>
</dbReference>
<dbReference type="NCBIfam" id="NF041265">
    <property type="entry name" value="NadS"/>
    <property type="match status" value="1"/>
</dbReference>
<evidence type="ECO:0000259" key="4">
    <source>
        <dbReference type="PROSITE" id="PS50943"/>
    </source>
</evidence>
<dbReference type="PANTHER" id="PTHR36511">
    <property type="entry name" value="MERR FAMILY BACTERIAL REGULATORY PROTEIN"/>
    <property type="match status" value="1"/>
</dbReference>
<dbReference type="CDD" id="cd00093">
    <property type="entry name" value="HTH_XRE"/>
    <property type="match status" value="1"/>
</dbReference>
<dbReference type="EMBL" id="CAADFK010000122">
    <property type="protein sequence ID" value="VFK17655.1"/>
    <property type="molecule type" value="Genomic_DNA"/>
</dbReference>
<reference evidence="5" key="1">
    <citation type="submission" date="2019-02" db="EMBL/GenBank/DDBJ databases">
        <authorList>
            <person name="Gruber-Vodicka R. H."/>
            <person name="Seah K. B. B."/>
        </authorList>
    </citation>
    <scope>NUCLEOTIDE SEQUENCE</scope>
    <source>
        <strain evidence="5">BECK_S313</strain>
    </source>
</reference>
<proteinExistence type="predicted"/>
<dbReference type="InterPro" id="IPR001387">
    <property type="entry name" value="Cro/C1-type_HTH"/>
</dbReference>
<feature type="domain" description="HTH cro/C1-type" evidence="4">
    <location>
        <begin position="37"/>
        <end position="90"/>
    </location>
</feature>
<keyword evidence="1" id="KW-0805">Transcription regulation</keyword>
<evidence type="ECO:0000256" key="3">
    <source>
        <dbReference type="ARBA" id="ARBA00023163"/>
    </source>
</evidence>
<dbReference type="PROSITE" id="PS50943">
    <property type="entry name" value="HTH_CROC1"/>
    <property type="match status" value="1"/>
</dbReference>
<keyword evidence="2" id="KW-0238">DNA-binding</keyword>
<protein>
    <submittedName>
        <fullName evidence="5">Putative transcriptional regulator</fullName>
    </submittedName>
</protein>
<keyword evidence="3" id="KW-0804">Transcription</keyword>
<dbReference type="SUPFAM" id="SSF47413">
    <property type="entry name" value="lambda repressor-like DNA-binding domains"/>
    <property type="match status" value="1"/>
</dbReference>
<dbReference type="PANTHER" id="PTHR36511:SF4">
    <property type="entry name" value="ANTITOXIN MQSA"/>
    <property type="match status" value="1"/>
</dbReference>
<name>A0A450WKT2_9GAMM</name>
<dbReference type="InterPro" id="IPR010982">
    <property type="entry name" value="Lambda_DNA-bd_dom_sf"/>
</dbReference>
<dbReference type="InterPro" id="IPR047761">
    <property type="entry name" value="NadS-like"/>
</dbReference>
<organism evidence="5">
    <name type="scientific">Candidatus Kentrum sp. LPFa</name>
    <dbReference type="NCBI Taxonomy" id="2126335"/>
    <lineage>
        <taxon>Bacteria</taxon>
        <taxon>Pseudomonadati</taxon>
        <taxon>Pseudomonadota</taxon>
        <taxon>Gammaproteobacteria</taxon>
        <taxon>Candidatus Kentrum</taxon>
    </lineage>
</organism>
<sequence>MREQDFSELVKSIKQAGQIKRGEENPGRVFRYSTPDVKAIRHRLRVSQSEFAHMIGVGASTIQNWEQGRREPKGPAKALLRVAEKEPNAVIDALHVV</sequence>
<gene>
    <name evidence="5" type="ORF">BECKLPF1236B_GA0070989_11225</name>
</gene>
<dbReference type="AlphaFoldDB" id="A0A450WKT2"/>
<accession>A0A450WKT2</accession>
<evidence type="ECO:0000256" key="1">
    <source>
        <dbReference type="ARBA" id="ARBA00023015"/>
    </source>
</evidence>
<dbReference type="InterPro" id="IPR052359">
    <property type="entry name" value="HTH-type_reg/antitoxin"/>
</dbReference>
<evidence type="ECO:0000256" key="2">
    <source>
        <dbReference type="ARBA" id="ARBA00023125"/>
    </source>
</evidence>
<dbReference type="Pfam" id="PF01381">
    <property type="entry name" value="HTH_3"/>
    <property type="match status" value="1"/>
</dbReference>
<evidence type="ECO:0000313" key="5">
    <source>
        <dbReference type="EMBL" id="VFK17655.1"/>
    </source>
</evidence>
<dbReference type="SMART" id="SM00530">
    <property type="entry name" value="HTH_XRE"/>
    <property type="match status" value="1"/>
</dbReference>